<keyword evidence="1" id="KW-0175">Coiled coil</keyword>
<dbReference type="Proteomes" id="UP001360953">
    <property type="component" value="Unassembled WGS sequence"/>
</dbReference>
<reference evidence="2 3" key="1">
    <citation type="submission" date="2024-04" db="EMBL/GenBank/DDBJ databases">
        <title>Phyllosticta paracitricarpa is synonymous to the EU quarantine fungus P. citricarpa based on phylogenomic analyses.</title>
        <authorList>
            <consortium name="Lawrence Berkeley National Laboratory"/>
            <person name="Van ingen-buijs V.A."/>
            <person name="Van westerhoven A.C."/>
            <person name="Haridas S."/>
            <person name="Skiadas P."/>
            <person name="Martin F."/>
            <person name="Groenewald J.Z."/>
            <person name="Crous P.W."/>
            <person name="Seidl M.F."/>
        </authorList>
    </citation>
    <scope>NUCLEOTIDE SEQUENCE [LARGE SCALE GENOMIC DNA]</scope>
    <source>
        <strain evidence="2 3">CPC 17464</strain>
    </source>
</reference>
<evidence type="ECO:0000313" key="2">
    <source>
        <dbReference type="EMBL" id="KAK7542203.1"/>
    </source>
</evidence>
<comment type="caution">
    <text evidence="2">The sequence shown here is derived from an EMBL/GenBank/DDBJ whole genome shotgun (WGS) entry which is preliminary data.</text>
</comment>
<proteinExistence type="predicted"/>
<organism evidence="2 3">
    <name type="scientific">Phyllosticta citribraziliensis</name>
    <dbReference type="NCBI Taxonomy" id="989973"/>
    <lineage>
        <taxon>Eukaryota</taxon>
        <taxon>Fungi</taxon>
        <taxon>Dikarya</taxon>
        <taxon>Ascomycota</taxon>
        <taxon>Pezizomycotina</taxon>
        <taxon>Dothideomycetes</taxon>
        <taxon>Dothideomycetes incertae sedis</taxon>
        <taxon>Botryosphaeriales</taxon>
        <taxon>Phyllostictaceae</taxon>
        <taxon>Phyllosticta</taxon>
    </lineage>
</organism>
<feature type="coiled-coil region" evidence="1">
    <location>
        <begin position="171"/>
        <end position="198"/>
    </location>
</feature>
<evidence type="ECO:0008006" key="4">
    <source>
        <dbReference type="Google" id="ProtNLM"/>
    </source>
</evidence>
<accession>A0ABR1M3N9</accession>
<gene>
    <name evidence="2" type="ORF">J3D65DRAFT_689975</name>
</gene>
<keyword evidence="3" id="KW-1185">Reference proteome</keyword>
<dbReference type="GeneID" id="92036807"/>
<name>A0ABR1M3N9_9PEZI</name>
<evidence type="ECO:0000313" key="3">
    <source>
        <dbReference type="Proteomes" id="UP001360953"/>
    </source>
</evidence>
<dbReference type="EMBL" id="JBBPEH010000002">
    <property type="protein sequence ID" value="KAK7542203.1"/>
    <property type="molecule type" value="Genomic_DNA"/>
</dbReference>
<sequence>MTPRRESPQEPNALEVIFTCDICQASIADLYRNDDAATDFQDGRSEGSDRRITSLWLTSCMHLTCANHLEGGGAPFHPQGEHPRAPCPFCVTTDKDDSPKKLYAVRGWEKGSHDAAIPDVLFQAPPMQLDGQDMRMEALNFQYQSLLRYGTAARAKYHGVEEARRKAAADAKHSQTQHDALLAENDDLKARVAGLEKDAATAAKWSAKMPQITHYLGLWPKAMDEIESLRRQLQQLGYAVPRHDYSMKAVQTAKSNAIYPPRRVPTGKENDPQRQKVPCLRQKGCVEVIILNY</sequence>
<evidence type="ECO:0000256" key="1">
    <source>
        <dbReference type="SAM" id="Coils"/>
    </source>
</evidence>
<dbReference type="RefSeq" id="XP_066658496.1">
    <property type="nucleotide sequence ID" value="XM_066803901.1"/>
</dbReference>
<protein>
    <recommendedName>
        <fullName evidence="4">RING-type domain-containing protein</fullName>
    </recommendedName>
</protein>